<gene>
    <name evidence="1" type="ORF">PENTCL1PPCAC_14688</name>
</gene>
<evidence type="ECO:0000313" key="1">
    <source>
        <dbReference type="EMBL" id="GMS92513.1"/>
    </source>
</evidence>
<sequence>MSQSATSTTGERTSSSKTFLCREENVCLREELKLTEQQSLDARRFRNSDWNPAFVDVLPTTILVHKDVADKKLGIRGCIYITGANPEQFSVFAAPKLCCRKPVNRAALCPLYNALRSAT</sequence>
<dbReference type="EMBL" id="BTSX01000004">
    <property type="protein sequence ID" value="GMS92513.1"/>
    <property type="molecule type" value="Genomic_DNA"/>
</dbReference>
<dbReference type="AlphaFoldDB" id="A0AAV5TEA9"/>
<comment type="caution">
    <text evidence="1">The sequence shown here is derived from an EMBL/GenBank/DDBJ whole genome shotgun (WGS) entry which is preliminary data.</text>
</comment>
<evidence type="ECO:0000313" key="2">
    <source>
        <dbReference type="Proteomes" id="UP001432027"/>
    </source>
</evidence>
<proteinExistence type="predicted"/>
<protein>
    <submittedName>
        <fullName evidence="1">Uncharacterized protein</fullName>
    </submittedName>
</protein>
<dbReference type="Proteomes" id="UP001432027">
    <property type="component" value="Unassembled WGS sequence"/>
</dbReference>
<keyword evidence="2" id="KW-1185">Reference proteome</keyword>
<reference evidence="1" key="1">
    <citation type="submission" date="2023-10" db="EMBL/GenBank/DDBJ databases">
        <title>Genome assembly of Pristionchus species.</title>
        <authorList>
            <person name="Yoshida K."/>
            <person name="Sommer R.J."/>
        </authorList>
    </citation>
    <scope>NUCLEOTIDE SEQUENCE</scope>
    <source>
        <strain evidence="1">RS0144</strain>
    </source>
</reference>
<accession>A0AAV5TEA9</accession>
<name>A0AAV5TEA9_9BILA</name>
<organism evidence="1 2">
    <name type="scientific">Pristionchus entomophagus</name>
    <dbReference type="NCBI Taxonomy" id="358040"/>
    <lineage>
        <taxon>Eukaryota</taxon>
        <taxon>Metazoa</taxon>
        <taxon>Ecdysozoa</taxon>
        <taxon>Nematoda</taxon>
        <taxon>Chromadorea</taxon>
        <taxon>Rhabditida</taxon>
        <taxon>Rhabditina</taxon>
        <taxon>Diplogasteromorpha</taxon>
        <taxon>Diplogasteroidea</taxon>
        <taxon>Neodiplogasteridae</taxon>
        <taxon>Pristionchus</taxon>
    </lineage>
</organism>